<dbReference type="InterPro" id="IPR037682">
    <property type="entry name" value="TonB_C"/>
</dbReference>
<keyword evidence="8" id="KW-1133">Transmembrane helix</keyword>
<dbReference type="InterPro" id="IPR051045">
    <property type="entry name" value="TonB-dependent_transducer"/>
</dbReference>
<dbReference type="GO" id="GO:0098797">
    <property type="term" value="C:plasma membrane protein complex"/>
    <property type="evidence" value="ECO:0007669"/>
    <property type="project" value="TreeGrafter"/>
</dbReference>
<dbReference type="EMBL" id="JACHHY010000015">
    <property type="protein sequence ID" value="MBB5019240.1"/>
    <property type="molecule type" value="Genomic_DNA"/>
</dbReference>
<evidence type="ECO:0000256" key="10">
    <source>
        <dbReference type="SAM" id="MobiDB-lite"/>
    </source>
</evidence>
<keyword evidence="3" id="KW-0813">Transport</keyword>
<evidence type="ECO:0000313" key="12">
    <source>
        <dbReference type="EMBL" id="MBB5019240.1"/>
    </source>
</evidence>
<dbReference type="GO" id="GO:0031992">
    <property type="term" value="F:energy transducer activity"/>
    <property type="evidence" value="ECO:0007669"/>
    <property type="project" value="TreeGrafter"/>
</dbReference>
<proteinExistence type="inferred from homology"/>
<dbReference type="PROSITE" id="PS52015">
    <property type="entry name" value="TONB_CTD"/>
    <property type="match status" value="1"/>
</dbReference>
<evidence type="ECO:0000256" key="3">
    <source>
        <dbReference type="ARBA" id="ARBA00022448"/>
    </source>
</evidence>
<dbReference type="SUPFAM" id="SSF74653">
    <property type="entry name" value="TolA/TonB C-terminal domain"/>
    <property type="match status" value="1"/>
</dbReference>
<feature type="domain" description="TonB C-terminal" evidence="11">
    <location>
        <begin position="131"/>
        <end position="225"/>
    </location>
</feature>
<evidence type="ECO:0000256" key="9">
    <source>
        <dbReference type="ARBA" id="ARBA00023136"/>
    </source>
</evidence>
<name>A0A840MLF5_9PROT</name>
<keyword evidence="5" id="KW-0997">Cell inner membrane</keyword>
<keyword evidence="13" id="KW-1185">Reference proteome</keyword>
<evidence type="ECO:0000256" key="4">
    <source>
        <dbReference type="ARBA" id="ARBA00022475"/>
    </source>
</evidence>
<evidence type="ECO:0000313" key="13">
    <source>
        <dbReference type="Proteomes" id="UP000575898"/>
    </source>
</evidence>
<evidence type="ECO:0000256" key="7">
    <source>
        <dbReference type="ARBA" id="ARBA00022927"/>
    </source>
</evidence>
<evidence type="ECO:0000259" key="11">
    <source>
        <dbReference type="PROSITE" id="PS52015"/>
    </source>
</evidence>
<keyword evidence="9" id="KW-0472">Membrane</keyword>
<dbReference type="InterPro" id="IPR006260">
    <property type="entry name" value="TonB/TolA_C"/>
</dbReference>
<dbReference type="Pfam" id="PF03544">
    <property type="entry name" value="TonB_C"/>
    <property type="match status" value="1"/>
</dbReference>
<dbReference type="Proteomes" id="UP000575898">
    <property type="component" value="Unassembled WGS sequence"/>
</dbReference>
<dbReference type="GO" id="GO:0055085">
    <property type="term" value="P:transmembrane transport"/>
    <property type="evidence" value="ECO:0007669"/>
    <property type="project" value="InterPro"/>
</dbReference>
<evidence type="ECO:0000256" key="1">
    <source>
        <dbReference type="ARBA" id="ARBA00004383"/>
    </source>
</evidence>
<dbReference type="GO" id="GO:0015031">
    <property type="term" value="P:protein transport"/>
    <property type="evidence" value="ECO:0007669"/>
    <property type="project" value="UniProtKB-KW"/>
</dbReference>
<dbReference type="NCBIfam" id="TIGR01352">
    <property type="entry name" value="tonB_Cterm"/>
    <property type="match status" value="1"/>
</dbReference>
<keyword evidence="6" id="KW-0812">Transmembrane</keyword>
<feature type="region of interest" description="Disordered" evidence="10">
    <location>
        <begin position="232"/>
        <end position="255"/>
    </location>
</feature>
<comment type="caution">
    <text evidence="12">The sequence shown here is derived from an EMBL/GenBank/DDBJ whole genome shotgun (WGS) entry which is preliminary data.</text>
</comment>
<accession>A0A840MLF5</accession>
<gene>
    <name evidence="12" type="ORF">HNQ59_002538</name>
</gene>
<sequence>MTALSLSLALHYLLIFGLTAYGDRPSSQSRQSISVHLSKVDRKMVAPASPAKATPLSVPQSKLKLPKQSPPPPSAHTSLPTMLGETQATASPEESPGSPAVVLPEPVPFMPSLGIIEAPDLTYYPSAEVDEPAVPTEPITPFLPVWALKNPDKEINGRALLRLWVDEKGEVEKVDVVESNPSDLMDDNALYVWRHAKFNPAIKNGKAVRNQKLIEVTFGDVTKVSPDQLMVVEQPSAPGSDGAGESPRFRSKRDH</sequence>
<keyword evidence="4" id="KW-1003">Cell membrane</keyword>
<dbReference type="Gene3D" id="3.30.1150.10">
    <property type="match status" value="1"/>
</dbReference>
<feature type="region of interest" description="Disordered" evidence="10">
    <location>
        <begin position="44"/>
        <end position="99"/>
    </location>
</feature>
<dbReference type="RefSeq" id="WP_184039742.1">
    <property type="nucleotide sequence ID" value="NZ_JACHHY010000015.1"/>
</dbReference>
<evidence type="ECO:0000256" key="5">
    <source>
        <dbReference type="ARBA" id="ARBA00022519"/>
    </source>
</evidence>
<protein>
    <submittedName>
        <fullName evidence="12">Protein TonB</fullName>
    </submittedName>
</protein>
<keyword evidence="7" id="KW-0653">Protein transport</keyword>
<comment type="similarity">
    <text evidence="2">Belongs to the TonB family.</text>
</comment>
<evidence type="ECO:0000256" key="8">
    <source>
        <dbReference type="ARBA" id="ARBA00022989"/>
    </source>
</evidence>
<dbReference type="PANTHER" id="PTHR33446:SF2">
    <property type="entry name" value="PROTEIN TONB"/>
    <property type="match status" value="1"/>
</dbReference>
<reference evidence="12 13" key="1">
    <citation type="submission" date="2020-08" db="EMBL/GenBank/DDBJ databases">
        <title>Genomic Encyclopedia of Type Strains, Phase IV (KMG-IV): sequencing the most valuable type-strain genomes for metagenomic binning, comparative biology and taxonomic classification.</title>
        <authorList>
            <person name="Goeker M."/>
        </authorList>
    </citation>
    <scope>NUCLEOTIDE SEQUENCE [LARGE SCALE GENOMIC DNA]</scope>
    <source>
        <strain evidence="12 13">DSM 27165</strain>
    </source>
</reference>
<dbReference type="AlphaFoldDB" id="A0A840MLF5"/>
<evidence type="ECO:0000256" key="6">
    <source>
        <dbReference type="ARBA" id="ARBA00022692"/>
    </source>
</evidence>
<evidence type="ECO:0000256" key="2">
    <source>
        <dbReference type="ARBA" id="ARBA00006555"/>
    </source>
</evidence>
<dbReference type="PANTHER" id="PTHR33446">
    <property type="entry name" value="PROTEIN TONB-RELATED"/>
    <property type="match status" value="1"/>
</dbReference>
<feature type="compositionally biased region" description="Polar residues" evidence="10">
    <location>
        <begin position="75"/>
        <end position="92"/>
    </location>
</feature>
<comment type="subcellular location">
    <subcellularLocation>
        <location evidence="1">Cell inner membrane</location>
        <topology evidence="1">Single-pass membrane protein</topology>
        <orientation evidence="1">Periplasmic side</orientation>
    </subcellularLocation>
</comment>
<organism evidence="12 13">
    <name type="scientific">Chitinivorax tropicus</name>
    <dbReference type="NCBI Taxonomy" id="714531"/>
    <lineage>
        <taxon>Bacteria</taxon>
        <taxon>Pseudomonadati</taxon>
        <taxon>Pseudomonadota</taxon>
        <taxon>Betaproteobacteria</taxon>
        <taxon>Chitinivorax</taxon>
    </lineage>
</organism>